<dbReference type="EMBL" id="CM020618">
    <property type="protein sequence ID" value="KAK1857902.1"/>
    <property type="molecule type" value="Genomic_DNA"/>
</dbReference>
<proteinExistence type="predicted"/>
<keyword evidence="2" id="KW-1185">Reference proteome</keyword>
<evidence type="ECO:0000313" key="2">
    <source>
        <dbReference type="Proteomes" id="UP000798662"/>
    </source>
</evidence>
<protein>
    <submittedName>
        <fullName evidence="1">Uncharacterized protein</fullName>
    </submittedName>
</protein>
<dbReference type="Proteomes" id="UP000798662">
    <property type="component" value="Chromosome 1"/>
</dbReference>
<sequence length="514" mass="52327">MAAFVAAVPAVGVPRVAAPQRLGARGAPSAAAAATATATATAATAVGAAAAGATAVAAGQPAASVGWRGSRGGWGRGVGAGGVAAAARPPLLLPFGAGASRFRRPPRRGTAGVGMRINGSVSSAGDAYRSEGDGGGGGGGGNINGSSSSSSSSSSSGHSSSAAGGAAADAAAPGDGGGDAVETPWLTALESLFVAALESYYAGTPLLSDREFSTLRDELEHLGSSCVRLNSMEKMWVRAAQQRDFDRTFRAEFELTEDELRMLKTKLLEKRQRDAVLSAGGGGAAAAATTATAGPDVGQATPNGVRNPDHVDSTVPRCETSAKIVHAVCSAVREALPSDGSPAGPLKFAVEADPVDAQAGVDERLRFLLFGEATEERFKIALLYLPAAMMSIVAGSVLSLLFFLFDGEVVVTITDSGRFRLGVLSYLVVVGTVWFTNKITPQILAYLDLGQPTLLKGACPNCSGPVSCLFTSNVTRRRDERRCPRCGATIGFNAQWSTVYLVSPPGSGNYSSPD</sequence>
<evidence type="ECO:0000313" key="1">
    <source>
        <dbReference type="EMBL" id="KAK1857902.1"/>
    </source>
</evidence>
<gene>
    <name evidence="1" type="ORF">I4F81_000516</name>
</gene>
<reference evidence="1" key="1">
    <citation type="submission" date="2019-11" db="EMBL/GenBank/DDBJ databases">
        <title>Nori genome reveals adaptations in red seaweeds to the harsh intertidal environment.</title>
        <authorList>
            <person name="Wang D."/>
            <person name="Mao Y."/>
        </authorList>
    </citation>
    <scope>NUCLEOTIDE SEQUENCE</scope>
    <source>
        <tissue evidence="1">Gametophyte</tissue>
    </source>
</reference>
<name>A0ACC3BJC8_PYRYE</name>
<comment type="caution">
    <text evidence="1">The sequence shown here is derived from an EMBL/GenBank/DDBJ whole genome shotgun (WGS) entry which is preliminary data.</text>
</comment>
<accession>A0ACC3BJC8</accession>
<organism evidence="1 2">
    <name type="scientific">Pyropia yezoensis</name>
    <name type="common">Susabi-nori</name>
    <name type="synonym">Porphyra yezoensis</name>
    <dbReference type="NCBI Taxonomy" id="2788"/>
    <lineage>
        <taxon>Eukaryota</taxon>
        <taxon>Rhodophyta</taxon>
        <taxon>Bangiophyceae</taxon>
        <taxon>Bangiales</taxon>
        <taxon>Bangiaceae</taxon>
        <taxon>Pyropia</taxon>
    </lineage>
</organism>